<feature type="transmembrane region" description="Helical" evidence="8">
    <location>
        <begin position="157"/>
        <end position="176"/>
    </location>
</feature>
<comment type="subcellular location">
    <subcellularLocation>
        <location evidence="1">Cell membrane</location>
        <topology evidence="1">Multi-pass membrane protein</topology>
    </subcellularLocation>
</comment>
<keyword evidence="4" id="KW-0997">Cell inner membrane</keyword>
<feature type="transmembrane region" description="Helical" evidence="8">
    <location>
        <begin position="239"/>
        <end position="266"/>
    </location>
</feature>
<dbReference type="AlphaFoldDB" id="A0A7W6QZS5"/>
<evidence type="ECO:0000256" key="5">
    <source>
        <dbReference type="ARBA" id="ARBA00022692"/>
    </source>
</evidence>
<evidence type="ECO:0000313" key="10">
    <source>
        <dbReference type="Proteomes" id="UP000540909"/>
    </source>
</evidence>
<feature type="transmembrane region" description="Helical" evidence="8">
    <location>
        <begin position="196"/>
        <end position="218"/>
    </location>
</feature>
<name>A0A7W6QZS5_9HYPH</name>
<reference evidence="9 10" key="1">
    <citation type="submission" date="2020-08" db="EMBL/GenBank/DDBJ databases">
        <title>Genomic Encyclopedia of Type Strains, Phase IV (KMG-V): Genome sequencing to study the core and pangenomes of soil and plant-associated prokaryotes.</title>
        <authorList>
            <person name="Whitman W."/>
        </authorList>
    </citation>
    <scope>NUCLEOTIDE SEQUENCE [LARGE SCALE GENOMIC DNA]</scope>
    <source>
        <strain evidence="9 10">SEMIA 4089</strain>
    </source>
</reference>
<sequence length="352" mass="36514">MNFPAGMNNYSILNKYRIQAYAEGGAMVALDINEHRLSSGAWLSKLKGATGPLVGLLVLCVFLSVSTDTFLSVRNGLNILDQITVLGIMAVGMTFVILIGGIDLSVGSALALAMMVMGWTANVAGLPLPVGIAFALIASAVSGLIVGLLVTQFRVPAFIATLAMMSAARGVANMITDGQQIVGFPDWFMMLAIDRHFGVMTATVFLMLAVVLAAWLFLHFRSEGRMLYAVGGNSEVARLAGINVPLVTIGVYVMSAVLAGLAGVVLAARLDSVQPSSGLGYELDTIAAVVIGGTSLSGGAGGIGGTLIGVLIIGVLRNGLNLLNVSPFLQQVIIGIVIVLAVGAETIRRRRA</sequence>
<feature type="transmembrane region" description="Helical" evidence="8">
    <location>
        <begin position="83"/>
        <end position="116"/>
    </location>
</feature>
<evidence type="ECO:0000256" key="3">
    <source>
        <dbReference type="ARBA" id="ARBA00022475"/>
    </source>
</evidence>
<feature type="transmembrane region" description="Helical" evidence="8">
    <location>
        <begin position="286"/>
        <end position="316"/>
    </location>
</feature>
<accession>A0A7W6QZS5</accession>
<keyword evidence="7 8" id="KW-0472">Membrane</keyword>
<dbReference type="EMBL" id="JACIFY010000002">
    <property type="protein sequence ID" value="MBB4233961.1"/>
    <property type="molecule type" value="Genomic_DNA"/>
</dbReference>
<keyword evidence="5 8" id="KW-0812">Transmembrane</keyword>
<feature type="transmembrane region" description="Helical" evidence="8">
    <location>
        <begin position="128"/>
        <end position="150"/>
    </location>
</feature>
<comment type="caution">
    <text evidence="9">The sequence shown here is derived from an EMBL/GenBank/DDBJ whole genome shotgun (WGS) entry which is preliminary data.</text>
</comment>
<evidence type="ECO:0000256" key="1">
    <source>
        <dbReference type="ARBA" id="ARBA00004651"/>
    </source>
</evidence>
<keyword evidence="2" id="KW-0813">Transport</keyword>
<proteinExistence type="predicted"/>
<dbReference type="PANTHER" id="PTHR32196">
    <property type="entry name" value="ABC TRANSPORTER PERMEASE PROTEIN YPHD-RELATED-RELATED"/>
    <property type="match status" value="1"/>
</dbReference>
<dbReference type="GO" id="GO:0005886">
    <property type="term" value="C:plasma membrane"/>
    <property type="evidence" value="ECO:0007669"/>
    <property type="project" value="UniProtKB-SubCell"/>
</dbReference>
<organism evidence="9 10">
    <name type="scientific">Rhizobium esperanzae</name>
    <dbReference type="NCBI Taxonomy" id="1967781"/>
    <lineage>
        <taxon>Bacteria</taxon>
        <taxon>Pseudomonadati</taxon>
        <taxon>Pseudomonadota</taxon>
        <taxon>Alphaproteobacteria</taxon>
        <taxon>Hyphomicrobiales</taxon>
        <taxon>Rhizobiaceae</taxon>
        <taxon>Rhizobium/Agrobacterium group</taxon>
        <taxon>Rhizobium</taxon>
    </lineage>
</organism>
<evidence type="ECO:0000313" key="9">
    <source>
        <dbReference type="EMBL" id="MBB4233961.1"/>
    </source>
</evidence>
<dbReference type="CDD" id="cd06579">
    <property type="entry name" value="TM_PBP1_transp_AraH_like"/>
    <property type="match status" value="1"/>
</dbReference>
<gene>
    <name evidence="9" type="ORF">GGD57_000510</name>
</gene>
<protein>
    <submittedName>
        <fullName evidence="9">Ribose transport system permease protein</fullName>
    </submittedName>
</protein>
<evidence type="ECO:0000256" key="7">
    <source>
        <dbReference type="ARBA" id="ARBA00023136"/>
    </source>
</evidence>
<dbReference type="Proteomes" id="UP000540909">
    <property type="component" value="Unassembled WGS sequence"/>
</dbReference>
<evidence type="ECO:0000256" key="4">
    <source>
        <dbReference type="ARBA" id="ARBA00022519"/>
    </source>
</evidence>
<dbReference type="InterPro" id="IPR001851">
    <property type="entry name" value="ABC_transp_permease"/>
</dbReference>
<evidence type="ECO:0000256" key="8">
    <source>
        <dbReference type="SAM" id="Phobius"/>
    </source>
</evidence>
<dbReference type="GO" id="GO:0022857">
    <property type="term" value="F:transmembrane transporter activity"/>
    <property type="evidence" value="ECO:0007669"/>
    <property type="project" value="InterPro"/>
</dbReference>
<keyword evidence="3" id="KW-1003">Cell membrane</keyword>
<keyword evidence="6 8" id="KW-1133">Transmembrane helix</keyword>
<dbReference type="PANTHER" id="PTHR32196:SF21">
    <property type="entry name" value="ABC TRANSPORTER PERMEASE PROTEIN YPHD-RELATED"/>
    <property type="match status" value="1"/>
</dbReference>
<dbReference type="Pfam" id="PF02653">
    <property type="entry name" value="BPD_transp_2"/>
    <property type="match status" value="1"/>
</dbReference>
<evidence type="ECO:0000256" key="6">
    <source>
        <dbReference type="ARBA" id="ARBA00022989"/>
    </source>
</evidence>
<feature type="transmembrane region" description="Helical" evidence="8">
    <location>
        <begin position="53"/>
        <end position="71"/>
    </location>
</feature>
<evidence type="ECO:0000256" key="2">
    <source>
        <dbReference type="ARBA" id="ARBA00022448"/>
    </source>
</evidence>
<feature type="transmembrane region" description="Helical" evidence="8">
    <location>
        <begin position="328"/>
        <end position="347"/>
    </location>
</feature>